<evidence type="ECO:0000259" key="3">
    <source>
        <dbReference type="PROSITE" id="PS51186"/>
    </source>
</evidence>
<dbReference type="PANTHER" id="PTHR43877">
    <property type="entry name" value="AMINOALKYLPHOSPHONATE N-ACETYLTRANSFERASE-RELATED-RELATED"/>
    <property type="match status" value="1"/>
</dbReference>
<gene>
    <name evidence="4" type="ORF">Mrose_00379</name>
</gene>
<keyword evidence="2" id="KW-0012">Acyltransferase</keyword>
<dbReference type="SUPFAM" id="SSF55729">
    <property type="entry name" value="Acyl-CoA N-acyltransferases (Nat)"/>
    <property type="match status" value="1"/>
</dbReference>
<evidence type="ECO:0000256" key="1">
    <source>
        <dbReference type="ARBA" id="ARBA00022679"/>
    </source>
</evidence>
<dbReference type="InterPro" id="IPR000182">
    <property type="entry name" value="GNAT_dom"/>
</dbReference>
<evidence type="ECO:0000313" key="4">
    <source>
        <dbReference type="EMBL" id="RIH89478.1"/>
    </source>
</evidence>
<keyword evidence="5" id="KW-1185">Reference proteome</keyword>
<feature type="domain" description="N-acetyltransferase" evidence="3">
    <location>
        <begin position="4"/>
        <end position="149"/>
    </location>
</feature>
<dbReference type="Gene3D" id="3.40.630.30">
    <property type="match status" value="1"/>
</dbReference>
<name>A0A399EZL9_9DEIN</name>
<dbReference type="CDD" id="cd04301">
    <property type="entry name" value="NAT_SF"/>
    <property type="match status" value="1"/>
</dbReference>
<evidence type="ECO:0000256" key="2">
    <source>
        <dbReference type="ARBA" id="ARBA00023315"/>
    </source>
</evidence>
<proteinExistence type="predicted"/>
<dbReference type="Pfam" id="PF00583">
    <property type="entry name" value="Acetyltransf_1"/>
    <property type="match status" value="1"/>
</dbReference>
<keyword evidence="1 4" id="KW-0808">Transferase</keyword>
<dbReference type="InterPro" id="IPR016181">
    <property type="entry name" value="Acyl_CoA_acyltransferase"/>
</dbReference>
<dbReference type="InterPro" id="IPR050832">
    <property type="entry name" value="Bact_Acetyltransf"/>
</dbReference>
<evidence type="ECO:0000313" key="5">
    <source>
        <dbReference type="Proteomes" id="UP000265341"/>
    </source>
</evidence>
<dbReference type="RefSeq" id="WP_182482629.1">
    <property type="nucleotide sequence ID" value="NZ_QWLA01000003.1"/>
</dbReference>
<sequence>MERLRLAPVNDAGRRLIEAWFEDPELARRLSPPDAAWWLLQHGAPGVELWLAWQGQEAVGYVQGEPDERDPTTFHFAFAVRPGLRGRGYGKRILRAMLEHPSLARYRRFVASVEPDNHASLRCLGSQGFTRHSRSPDENGFVDMAYTRHYHGEHGGPGSQ</sequence>
<dbReference type="PROSITE" id="PS51186">
    <property type="entry name" value="GNAT"/>
    <property type="match status" value="1"/>
</dbReference>
<dbReference type="AlphaFoldDB" id="A0A399EZL9"/>
<dbReference type="GO" id="GO:0016747">
    <property type="term" value="F:acyltransferase activity, transferring groups other than amino-acyl groups"/>
    <property type="evidence" value="ECO:0007669"/>
    <property type="project" value="InterPro"/>
</dbReference>
<protein>
    <submittedName>
        <fullName evidence="4">Diaminobutyrate acetyltransferase</fullName>
    </submittedName>
</protein>
<accession>A0A399EZL9</accession>
<dbReference type="Proteomes" id="UP000265341">
    <property type="component" value="Unassembled WGS sequence"/>
</dbReference>
<dbReference type="EMBL" id="QWLA01000003">
    <property type="protein sequence ID" value="RIH89478.1"/>
    <property type="molecule type" value="Genomic_DNA"/>
</dbReference>
<comment type="caution">
    <text evidence="4">The sequence shown here is derived from an EMBL/GenBank/DDBJ whole genome shotgun (WGS) entry which is preliminary data.</text>
</comment>
<reference evidence="4 5" key="1">
    <citation type="submission" date="2018-08" db="EMBL/GenBank/DDBJ databases">
        <title>Meiothermus roseus NBRC 110900 genome sequencing project.</title>
        <authorList>
            <person name="Da Costa M.S."/>
            <person name="Albuquerque L."/>
            <person name="Raposo P."/>
            <person name="Froufe H.J.C."/>
            <person name="Barroso C.S."/>
            <person name="Egas C."/>
        </authorList>
    </citation>
    <scope>NUCLEOTIDE SEQUENCE [LARGE SCALE GENOMIC DNA]</scope>
    <source>
        <strain evidence="4 5">NBRC 110900</strain>
    </source>
</reference>
<organism evidence="4 5">
    <name type="scientific">Calidithermus roseus</name>
    <dbReference type="NCBI Taxonomy" id="1644118"/>
    <lineage>
        <taxon>Bacteria</taxon>
        <taxon>Thermotogati</taxon>
        <taxon>Deinococcota</taxon>
        <taxon>Deinococci</taxon>
        <taxon>Thermales</taxon>
        <taxon>Thermaceae</taxon>
        <taxon>Calidithermus</taxon>
    </lineage>
</organism>